<dbReference type="SUPFAM" id="SSF46785">
    <property type="entry name" value="Winged helix' DNA-binding domain"/>
    <property type="match status" value="1"/>
</dbReference>
<dbReference type="SMART" id="SM00347">
    <property type="entry name" value="HTH_MARR"/>
    <property type="match status" value="1"/>
</dbReference>
<dbReference type="OrthoDB" id="2872431at2"/>
<protein>
    <submittedName>
        <fullName evidence="3">DNA-binding transcriptional regulator, MarR family</fullName>
    </submittedName>
</protein>
<accession>A0A1I4I630</accession>
<dbReference type="InterPro" id="IPR039422">
    <property type="entry name" value="MarR/SlyA-like"/>
</dbReference>
<dbReference type="GO" id="GO:0003700">
    <property type="term" value="F:DNA-binding transcription factor activity"/>
    <property type="evidence" value="ECO:0007669"/>
    <property type="project" value="InterPro"/>
</dbReference>
<evidence type="ECO:0000313" key="3">
    <source>
        <dbReference type="EMBL" id="SFL49868.1"/>
    </source>
</evidence>
<organism evidence="3 4">
    <name type="scientific">Salibacterium qingdaonense</name>
    <dbReference type="NCBI Taxonomy" id="266892"/>
    <lineage>
        <taxon>Bacteria</taxon>
        <taxon>Bacillati</taxon>
        <taxon>Bacillota</taxon>
        <taxon>Bacilli</taxon>
        <taxon>Bacillales</taxon>
        <taxon>Bacillaceae</taxon>
    </lineage>
</organism>
<keyword evidence="1 3" id="KW-0238">DNA-binding</keyword>
<dbReference type="GO" id="GO:0003677">
    <property type="term" value="F:DNA binding"/>
    <property type="evidence" value="ECO:0007669"/>
    <property type="project" value="UniProtKB-KW"/>
</dbReference>
<dbReference type="EMBL" id="FOTY01000001">
    <property type="protein sequence ID" value="SFL49868.1"/>
    <property type="molecule type" value="Genomic_DNA"/>
</dbReference>
<proteinExistence type="predicted"/>
<dbReference type="PANTHER" id="PTHR33164">
    <property type="entry name" value="TRANSCRIPTIONAL REGULATOR, MARR FAMILY"/>
    <property type="match status" value="1"/>
</dbReference>
<dbReference type="InterPro" id="IPR000835">
    <property type="entry name" value="HTH_MarR-typ"/>
</dbReference>
<dbReference type="Gene3D" id="1.10.10.10">
    <property type="entry name" value="Winged helix-like DNA-binding domain superfamily/Winged helix DNA-binding domain"/>
    <property type="match status" value="1"/>
</dbReference>
<dbReference type="Pfam" id="PF01047">
    <property type="entry name" value="MarR"/>
    <property type="match status" value="1"/>
</dbReference>
<keyword evidence="4" id="KW-1185">Reference proteome</keyword>
<dbReference type="Proteomes" id="UP000199668">
    <property type="component" value="Unassembled WGS sequence"/>
</dbReference>
<name>A0A1I4I630_9BACI</name>
<evidence type="ECO:0000256" key="1">
    <source>
        <dbReference type="ARBA" id="ARBA00023125"/>
    </source>
</evidence>
<dbReference type="STRING" id="266892.SAMN04488054_101253"/>
<reference evidence="3 4" key="1">
    <citation type="submission" date="2016-10" db="EMBL/GenBank/DDBJ databases">
        <authorList>
            <person name="de Groot N.N."/>
        </authorList>
    </citation>
    <scope>NUCLEOTIDE SEQUENCE [LARGE SCALE GENOMIC DNA]</scope>
    <source>
        <strain evidence="3 4">CGMCC 1.6134</strain>
    </source>
</reference>
<dbReference type="AlphaFoldDB" id="A0A1I4I630"/>
<dbReference type="InterPro" id="IPR036390">
    <property type="entry name" value="WH_DNA-bd_sf"/>
</dbReference>
<dbReference type="PANTHER" id="PTHR33164:SF43">
    <property type="entry name" value="HTH-TYPE TRANSCRIPTIONAL REPRESSOR YETL"/>
    <property type="match status" value="1"/>
</dbReference>
<dbReference type="RefSeq" id="WP_090925217.1">
    <property type="nucleotide sequence ID" value="NZ_FOTY01000001.1"/>
</dbReference>
<evidence type="ECO:0000259" key="2">
    <source>
        <dbReference type="PROSITE" id="PS50995"/>
    </source>
</evidence>
<feature type="domain" description="HTH marR-type" evidence="2">
    <location>
        <begin position="3"/>
        <end position="141"/>
    </location>
</feature>
<dbReference type="GO" id="GO:0006950">
    <property type="term" value="P:response to stress"/>
    <property type="evidence" value="ECO:0007669"/>
    <property type="project" value="TreeGrafter"/>
</dbReference>
<evidence type="ECO:0000313" key="4">
    <source>
        <dbReference type="Proteomes" id="UP000199668"/>
    </source>
</evidence>
<gene>
    <name evidence="3" type="ORF">SAMN04488054_101253</name>
</gene>
<sequence>MNTEEYKKVYLQSLDALENIATYLQPKLPILSKLQLTSRQESIMILFIRHEDMSLKDMAQRLGISKSAVTQSVNKLENEDLLIRSINEQNRREVTMSLGDTGKQLKKEFETFEASIVQDYLTQINLEDLQQVLATFKQFERIIKEGEKNSGR</sequence>
<dbReference type="PROSITE" id="PS50995">
    <property type="entry name" value="HTH_MARR_2"/>
    <property type="match status" value="1"/>
</dbReference>
<dbReference type="InterPro" id="IPR036388">
    <property type="entry name" value="WH-like_DNA-bd_sf"/>
</dbReference>